<keyword evidence="1" id="KW-0413">Isomerase</keyword>
<sequence>MPPARRNHDRLRTSPAGRLIVRLSPEEREQVFAAVADERRSIADLIDGLDAGQLATPSLCAGWDVKTVAAHLVSDFVDGFWGFLASGVRHGSVNRGIDALARRRAQAAASEIARTLREQADHRLSPPVTGPLSGLTDVLVHGADIRLPLGLPHHPDPRHVARALDFLTSRTQFGFFPHRRLRGIQLHDEDTGRTWGEGEVVAGPGSAVLLAVCGRTVALERLVGAGVPVLRSRLLS</sequence>
<protein>
    <submittedName>
        <fullName evidence="1">Maleylpyruvate isomerase family mycothiol-dependent enzyme</fullName>
    </submittedName>
</protein>
<keyword evidence="2" id="KW-1185">Reference proteome</keyword>
<evidence type="ECO:0000313" key="2">
    <source>
        <dbReference type="Proteomes" id="UP000825598"/>
    </source>
</evidence>
<accession>A0ACD1FHA0</accession>
<reference evidence="1" key="1">
    <citation type="submission" date="2021-07" db="EMBL/GenBank/DDBJ databases">
        <title>Complete Genome Sequences of Mycobacterium farcinogenes Isolated from Clinical Specimens from Patients in Thailand.</title>
        <authorList>
            <person name="Sodsai P."/>
        </authorList>
    </citation>
    <scope>NUCLEOTIDE SEQUENCE</scope>
    <source>
        <strain evidence="1">BKK/CU-MFGFA-001</strain>
    </source>
</reference>
<dbReference type="Proteomes" id="UP000825598">
    <property type="component" value="Chromosome"/>
</dbReference>
<proteinExistence type="predicted"/>
<evidence type="ECO:0000313" key="1">
    <source>
        <dbReference type="EMBL" id="QZH66463.1"/>
    </source>
</evidence>
<gene>
    <name evidence="1" type="ORF">K6L26_01760</name>
</gene>
<name>A0ACD1FHA0_MYCFR</name>
<organism evidence="1 2">
    <name type="scientific">Mycolicibacterium farcinogenes</name>
    <name type="common">Mycobacterium farcinogenes</name>
    <dbReference type="NCBI Taxonomy" id="1802"/>
    <lineage>
        <taxon>Bacteria</taxon>
        <taxon>Bacillati</taxon>
        <taxon>Actinomycetota</taxon>
        <taxon>Actinomycetes</taxon>
        <taxon>Mycobacteriales</taxon>
        <taxon>Mycobacteriaceae</taxon>
        <taxon>Mycolicibacterium</taxon>
    </lineage>
</organism>
<dbReference type="EMBL" id="CP081673">
    <property type="protein sequence ID" value="QZH66463.1"/>
    <property type="molecule type" value="Genomic_DNA"/>
</dbReference>